<keyword evidence="3 10" id="KW-0436">Ligase</keyword>
<dbReference type="Gene3D" id="3.30.1360.70">
    <property type="entry name" value="Arginyl tRNA synthetase N-terminal domain"/>
    <property type="match status" value="1"/>
</dbReference>
<evidence type="ECO:0000256" key="3">
    <source>
        <dbReference type="ARBA" id="ARBA00022598"/>
    </source>
</evidence>
<dbReference type="InterPro" id="IPR035684">
    <property type="entry name" value="ArgRS_core"/>
</dbReference>
<dbReference type="EC" id="6.1.1.19" evidence="2"/>
<dbReference type="PANTHER" id="PTHR11956">
    <property type="entry name" value="ARGINYL-TRNA SYNTHETASE"/>
    <property type="match status" value="1"/>
</dbReference>
<feature type="domain" description="Arginyl tRNA synthetase N-terminal" evidence="12">
    <location>
        <begin position="10"/>
        <end position="97"/>
    </location>
</feature>
<evidence type="ECO:0000313" key="14">
    <source>
        <dbReference type="Proteomes" id="UP000708148"/>
    </source>
</evidence>
<dbReference type="GO" id="GO:0009791">
    <property type="term" value="P:post-embryonic development"/>
    <property type="evidence" value="ECO:0007669"/>
    <property type="project" value="UniProtKB-ARBA"/>
</dbReference>
<dbReference type="SUPFAM" id="SSF52374">
    <property type="entry name" value="Nucleotidylyl transferase"/>
    <property type="match status" value="1"/>
</dbReference>
<dbReference type="GO" id="GO:0004814">
    <property type="term" value="F:arginine-tRNA ligase activity"/>
    <property type="evidence" value="ECO:0007669"/>
    <property type="project" value="UniProtKB-EC"/>
</dbReference>
<dbReference type="InterPro" id="IPR009080">
    <property type="entry name" value="tRNAsynth_Ia_anticodon-bd"/>
</dbReference>
<dbReference type="SMART" id="SM01016">
    <property type="entry name" value="Arg_tRNA_synt_N"/>
    <property type="match status" value="1"/>
</dbReference>
<keyword evidence="4 10" id="KW-0547">Nucleotide-binding</keyword>
<dbReference type="OrthoDB" id="68056at2759"/>
<dbReference type="AlphaFoldDB" id="A0A8S1IPZ8"/>
<dbReference type="Pfam" id="PF00750">
    <property type="entry name" value="tRNA-synt_1d"/>
    <property type="match status" value="1"/>
</dbReference>
<evidence type="ECO:0000256" key="1">
    <source>
        <dbReference type="ARBA" id="ARBA00005594"/>
    </source>
</evidence>
<keyword evidence="5 10" id="KW-0067">ATP-binding</keyword>
<dbReference type="GO" id="GO:0006420">
    <property type="term" value="P:arginyl-tRNA aminoacylation"/>
    <property type="evidence" value="ECO:0007669"/>
    <property type="project" value="InterPro"/>
</dbReference>
<dbReference type="InterPro" id="IPR014729">
    <property type="entry name" value="Rossmann-like_a/b/a_fold"/>
</dbReference>
<dbReference type="SUPFAM" id="SSF55190">
    <property type="entry name" value="Arginyl-tRNA synthetase (ArgRS), N-terminal 'additional' domain"/>
    <property type="match status" value="1"/>
</dbReference>
<evidence type="ECO:0000259" key="12">
    <source>
        <dbReference type="SMART" id="SM01016"/>
    </source>
</evidence>
<dbReference type="PROSITE" id="PS00178">
    <property type="entry name" value="AA_TRNA_LIGASE_I"/>
    <property type="match status" value="1"/>
</dbReference>
<keyword evidence="14" id="KW-1185">Reference proteome</keyword>
<evidence type="ECO:0000256" key="9">
    <source>
        <dbReference type="ARBA" id="ARBA00049339"/>
    </source>
</evidence>
<dbReference type="InterPro" id="IPR008909">
    <property type="entry name" value="DALR_anticod-bd"/>
</dbReference>
<dbReference type="NCBIfam" id="TIGR00456">
    <property type="entry name" value="argS"/>
    <property type="match status" value="1"/>
</dbReference>
<dbReference type="Pfam" id="PF05746">
    <property type="entry name" value="DALR_1"/>
    <property type="match status" value="1"/>
</dbReference>
<dbReference type="EMBL" id="CAJHUC010000558">
    <property type="protein sequence ID" value="CAD7696859.1"/>
    <property type="molecule type" value="Genomic_DNA"/>
</dbReference>
<dbReference type="HAMAP" id="MF_00123">
    <property type="entry name" value="Arg_tRNA_synth"/>
    <property type="match status" value="1"/>
</dbReference>
<dbReference type="FunFam" id="3.30.1360.70:FF:000002">
    <property type="entry name" value="arginine--tRNA ligase, cytoplasmic"/>
    <property type="match status" value="1"/>
</dbReference>
<dbReference type="CDD" id="cd00671">
    <property type="entry name" value="ArgRS_core"/>
    <property type="match status" value="1"/>
</dbReference>
<dbReference type="InterPro" id="IPR005148">
    <property type="entry name" value="Arg-tRNA-synth_N"/>
</dbReference>
<gene>
    <name evidence="13" type="ORF">OSTQU699_LOCUS2220</name>
</gene>
<reference evidence="13" key="1">
    <citation type="submission" date="2020-12" db="EMBL/GenBank/DDBJ databases">
        <authorList>
            <person name="Iha C."/>
        </authorList>
    </citation>
    <scope>NUCLEOTIDE SEQUENCE</scope>
</reference>
<evidence type="ECO:0000256" key="6">
    <source>
        <dbReference type="ARBA" id="ARBA00022917"/>
    </source>
</evidence>
<keyword evidence="7 10" id="KW-0030">Aminoacyl-tRNA synthetase</keyword>
<keyword evidence="6 10" id="KW-0648">Protein biosynthesis</keyword>
<dbReference type="SUPFAM" id="SSF47323">
    <property type="entry name" value="Anticodon-binding domain of a subclass of class I aminoacyl-tRNA synthetases"/>
    <property type="match status" value="1"/>
</dbReference>
<dbReference type="Gene3D" id="1.10.730.10">
    <property type="entry name" value="Isoleucyl-tRNA Synthetase, Domain 1"/>
    <property type="match status" value="1"/>
</dbReference>
<evidence type="ECO:0000259" key="11">
    <source>
        <dbReference type="SMART" id="SM00836"/>
    </source>
</evidence>
<name>A0A8S1IPZ8_9CHLO</name>
<evidence type="ECO:0000256" key="7">
    <source>
        <dbReference type="ARBA" id="ARBA00023146"/>
    </source>
</evidence>
<dbReference type="GO" id="GO:0048608">
    <property type="term" value="P:reproductive structure development"/>
    <property type="evidence" value="ECO:0007669"/>
    <property type="project" value="UniProtKB-ARBA"/>
</dbReference>
<accession>A0A8S1IPZ8</accession>
<dbReference type="FunFam" id="1.10.730.10:FF:000006">
    <property type="entry name" value="Arginyl-tRNA synthetase 2, mitochondrial"/>
    <property type="match status" value="1"/>
</dbReference>
<sequence length="586" mass="65342">MAEGAGSVRLELAGIFQSAVKKAFPEESVEMVVTPCDPKFGDYQCPVAMGIFKKMKGKEGAPKNPREVANAIMGNLADSPLIAEASVAGAGFVNVRLSREWLADRLGKMITEGVATWAPPPAKARVLVDFSSPNVAKEMHVGHLRSTIIGDTIARTLEFTGAEVLRINHIGDWGTQFGMLIQHMSESRPEGLGEEGGTEEDVADLQKLYRAAKARFDAEEDFKTRSRQAVRTLQSGDPQYIAAWKRICAASRKQFEAIYERLNVKLVERGESFYNPFLAPLVEELKERGFSEESEGAQCIFVDKIKVPFIVQKSDGGFGYATTDLAALKYRVTEDKADWIIYVTDVGQSQHFQQLFGAAKKMNLLAGSTKVDHVAFGLVLGDDGQKFKTRSGSVVRLVDLLDEAKARCRAAIKERWDERGEEISEEDLEYASCAMGYGAVKYADLKNNRLSNYRFSYDEMLNTKGNTAVYLMYAYARLCGIFRKSGRNVEELISNEKIVLEHEKEFALALQLARFPEAVERTVQELLPNRLCEYLYELSDVVNGFHHECQVIGSEQEASRLLLCQATVMIKRACFELLGLTPLNRI</sequence>
<dbReference type="SMART" id="SM00836">
    <property type="entry name" value="DALR_1"/>
    <property type="match status" value="1"/>
</dbReference>
<dbReference type="InterPro" id="IPR001278">
    <property type="entry name" value="Arg-tRNA-ligase"/>
</dbReference>
<evidence type="ECO:0000313" key="13">
    <source>
        <dbReference type="EMBL" id="CAD7696859.1"/>
    </source>
</evidence>
<organism evidence="13 14">
    <name type="scientific">Ostreobium quekettii</name>
    <dbReference type="NCBI Taxonomy" id="121088"/>
    <lineage>
        <taxon>Eukaryota</taxon>
        <taxon>Viridiplantae</taxon>
        <taxon>Chlorophyta</taxon>
        <taxon>core chlorophytes</taxon>
        <taxon>Ulvophyceae</taxon>
        <taxon>TCBD clade</taxon>
        <taxon>Bryopsidales</taxon>
        <taxon>Ostreobineae</taxon>
        <taxon>Ostreobiaceae</taxon>
        <taxon>Ostreobium</taxon>
    </lineage>
</organism>
<evidence type="ECO:0000256" key="2">
    <source>
        <dbReference type="ARBA" id="ARBA00012837"/>
    </source>
</evidence>
<evidence type="ECO:0000256" key="5">
    <source>
        <dbReference type="ARBA" id="ARBA00022840"/>
    </source>
</evidence>
<dbReference type="InterPro" id="IPR001412">
    <property type="entry name" value="aa-tRNA-synth_I_CS"/>
</dbReference>
<dbReference type="PRINTS" id="PR01038">
    <property type="entry name" value="TRNASYNTHARG"/>
</dbReference>
<dbReference type="Pfam" id="PF03485">
    <property type="entry name" value="Arg_tRNA_synt_N"/>
    <property type="match status" value="1"/>
</dbReference>
<dbReference type="GO" id="GO:0005524">
    <property type="term" value="F:ATP binding"/>
    <property type="evidence" value="ECO:0007669"/>
    <property type="project" value="UniProtKB-KW"/>
</dbReference>
<dbReference type="PANTHER" id="PTHR11956:SF5">
    <property type="entry name" value="ARGININE--TRNA LIGASE, CYTOPLASMIC"/>
    <property type="match status" value="1"/>
</dbReference>
<evidence type="ECO:0000256" key="8">
    <source>
        <dbReference type="ARBA" id="ARBA00033033"/>
    </source>
</evidence>
<comment type="similarity">
    <text evidence="1 10">Belongs to the class-I aminoacyl-tRNA synthetase family.</text>
</comment>
<protein>
    <recommendedName>
        <fullName evidence="2">arginine--tRNA ligase</fullName>
        <ecNumber evidence="2">6.1.1.19</ecNumber>
    </recommendedName>
    <alternativeName>
        <fullName evidence="8">Arginyl-tRNA synthetase</fullName>
    </alternativeName>
</protein>
<dbReference type="FunFam" id="3.40.50.620:FF:000096">
    <property type="entry name" value="Arginine--tRNA ligase chloroplastic/mitochondrial"/>
    <property type="match status" value="1"/>
</dbReference>
<comment type="caution">
    <text evidence="13">The sequence shown here is derived from an EMBL/GenBank/DDBJ whole genome shotgun (WGS) entry which is preliminary data.</text>
</comment>
<evidence type="ECO:0000256" key="10">
    <source>
        <dbReference type="RuleBase" id="RU363038"/>
    </source>
</evidence>
<evidence type="ECO:0000256" key="4">
    <source>
        <dbReference type="ARBA" id="ARBA00022741"/>
    </source>
</evidence>
<dbReference type="Proteomes" id="UP000708148">
    <property type="component" value="Unassembled WGS sequence"/>
</dbReference>
<feature type="domain" description="DALR anticodon binding" evidence="11">
    <location>
        <begin position="471"/>
        <end position="586"/>
    </location>
</feature>
<dbReference type="InterPro" id="IPR036695">
    <property type="entry name" value="Arg-tRNA-synth_N_sf"/>
</dbReference>
<proteinExistence type="inferred from homology"/>
<dbReference type="Gene3D" id="3.40.50.620">
    <property type="entry name" value="HUPs"/>
    <property type="match status" value="1"/>
</dbReference>
<comment type="catalytic activity">
    <reaction evidence="9">
        <text>tRNA(Arg) + L-arginine + ATP = L-arginyl-tRNA(Arg) + AMP + diphosphate</text>
        <dbReference type="Rhea" id="RHEA:20301"/>
        <dbReference type="Rhea" id="RHEA-COMP:9658"/>
        <dbReference type="Rhea" id="RHEA-COMP:9673"/>
        <dbReference type="ChEBI" id="CHEBI:30616"/>
        <dbReference type="ChEBI" id="CHEBI:32682"/>
        <dbReference type="ChEBI" id="CHEBI:33019"/>
        <dbReference type="ChEBI" id="CHEBI:78442"/>
        <dbReference type="ChEBI" id="CHEBI:78513"/>
        <dbReference type="ChEBI" id="CHEBI:456215"/>
        <dbReference type="EC" id="6.1.1.19"/>
    </reaction>
</comment>
<dbReference type="GO" id="GO:0005737">
    <property type="term" value="C:cytoplasm"/>
    <property type="evidence" value="ECO:0007669"/>
    <property type="project" value="InterPro"/>
</dbReference>